<keyword evidence="3" id="KW-0479">Metal-binding</keyword>
<dbReference type="InterPro" id="IPR002058">
    <property type="entry name" value="PAP_assoc"/>
</dbReference>
<dbReference type="AlphaFoldDB" id="A0A1Y1V8W1"/>
<evidence type="ECO:0000259" key="6">
    <source>
        <dbReference type="Pfam" id="PF03828"/>
    </source>
</evidence>
<dbReference type="CDD" id="cd05402">
    <property type="entry name" value="NT_PAP_TUTase"/>
    <property type="match status" value="1"/>
</dbReference>
<sequence length="692" mass="80670">MASKVGGKFKKRKQVDDLLNNKKNIEKKYGSTKTNGSEKSSKNKKRKLSNSSNNSNNYTILYENGNSNKRKRKNSNNDDFIPLKSKKQKEPKIDYRKKKLHKKAREQKRKEKERQKREIYENDLSNDIDLYELDNDFLLRNENNNNKSNKSKKNKNNNGSGPLWAPFKRYSGTFEERLHEEILDFVKYITPNTSEINTRLYTIDKLREKLHHRFPDSKIECFGSFSTGLFLPTSDLDIVVYRPGGDKNSASYAANPTQGNQSKNLNKIARHIRSNGFFINKVIRHSRIPIIKAEDDLTHYSIDISYNQESGVPAIKYIKQNIKKYPALKPLVYILKHFLYINDMNEVFTGGLGSFSVVCLVLSFLKFYTKIFYEKEEGDCELPENLGTLLINFLYLFGGGFDYENIGISVNDGTFYKKMDKGFYNFKQRSLLSLEDPIMPGNDLTKGSHRILEISRAWKHALDLLRRGEEKDINKIKKNQPSLLAKILYFDNEEIRRRKQIREYIYPKVIQRTGNKYSTTPESSENEEEDSQMDNDELNSNENSASSNNDSQASIHNSKKRKLDELDDDEKEDEEEEEEDDDDDDDDDISVPSDKDDDEYIPVDSEEDDDDDDDANSDELTNPPLNDDDEIYEYVSDNDEENSDINDDEYDEYITKQEDDEVDEEFDKELYDKLGETFLDEDNINIDDILYK</sequence>
<dbReference type="GO" id="GO:1990817">
    <property type="term" value="F:poly(A) RNA polymerase activity"/>
    <property type="evidence" value="ECO:0007669"/>
    <property type="project" value="UniProtKB-EC"/>
</dbReference>
<evidence type="ECO:0000256" key="2">
    <source>
        <dbReference type="ARBA" id="ARBA00012388"/>
    </source>
</evidence>
<evidence type="ECO:0000313" key="8">
    <source>
        <dbReference type="EMBL" id="ORX50017.1"/>
    </source>
</evidence>
<gene>
    <name evidence="8" type="ORF">BCR36DRAFT_412511</name>
</gene>
<feature type="compositionally biased region" description="Basic and acidic residues" evidence="5">
    <location>
        <begin position="14"/>
        <end position="29"/>
    </location>
</feature>
<dbReference type="SUPFAM" id="SSF81301">
    <property type="entry name" value="Nucleotidyltransferase"/>
    <property type="match status" value="1"/>
</dbReference>
<feature type="compositionally biased region" description="Acidic residues" evidence="5">
    <location>
        <begin position="565"/>
        <end position="617"/>
    </location>
</feature>
<dbReference type="Pfam" id="PF22600">
    <property type="entry name" value="MTPAP-like_central"/>
    <property type="match status" value="1"/>
</dbReference>
<dbReference type="GO" id="GO:0005730">
    <property type="term" value="C:nucleolus"/>
    <property type="evidence" value="ECO:0007669"/>
    <property type="project" value="TreeGrafter"/>
</dbReference>
<organism evidence="8 9">
    <name type="scientific">Piromyces finnis</name>
    <dbReference type="NCBI Taxonomy" id="1754191"/>
    <lineage>
        <taxon>Eukaryota</taxon>
        <taxon>Fungi</taxon>
        <taxon>Fungi incertae sedis</taxon>
        <taxon>Chytridiomycota</taxon>
        <taxon>Chytridiomycota incertae sedis</taxon>
        <taxon>Neocallimastigomycetes</taxon>
        <taxon>Neocallimastigales</taxon>
        <taxon>Neocallimastigaceae</taxon>
        <taxon>Piromyces</taxon>
    </lineage>
</organism>
<dbReference type="SUPFAM" id="SSF81631">
    <property type="entry name" value="PAP/OAS1 substrate-binding domain"/>
    <property type="match status" value="1"/>
</dbReference>
<dbReference type="Pfam" id="PF03828">
    <property type="entry name" value="PAP_assoc"/>
    <property type="match status" value="1"/>
</dbReference>
<evidence type="ECO:0000256" key="1">
    <source>
        <dbReference type="ARBA" id="ARBA00008593"/>
    </source>
</evidence>
<dbReference type="EC" id="2.7.7.19" evidence="2"/>
<proteinExistence type="inferred from homology"/>
<dbReference type="GO" id="GO:0031499">
    <property type="term" value="C:TRAMP complex"/>
    <property type="evidence" value="ECO:0007669"/>
    <property type="project" value="TreeGrafter"/>
</dbReference>
<dbReference type="GO" id="GO:0031123">
    <property type="term" value="P:RNA 3'-end processing"/>
    <property type="evidence" value="ECO:0007669"/>
    <property type="project" value="TreeGrafter"/>
</dbReference>
<name>A0A1Y1V8W1_9FUNG</name>
<feature type="compositionally biased region" description="Basic residues" evidence="5">
    <location>
        <begin position="95"/>
        <end position="107"/>
    </location>
</feature>
<evidence type="ECO:0000259" key="7">
    <source>
        <dbReference type="Pfam" id="PF22600"/>
    </source>
</evidence>
<dbReference type="InterPro" id="IPR045862">
    <property type="entry name" value="Trf4-like"/>
</dbReference>
<dbReference type="STRING" id="1754191.A0A1Y1V8W1"/>
<dbReference type="PANTHER" id="PTHR23092:SF15">
    <property type="entry name" value="INACTIVE NON-CANONICAL POLY(A) RNA POLYMERASE PROTEIN TRF4-2-RELATED"/>
    <property type="match status" value="1"/>
</dbReference>
<feature type="domain" description="PAP-associated" evidence="6">
    <location>
        <begin position="385"/>
        <end position="441"/>
    </location>
</feature>
<dbReference type="GO" id="GO:0003729">
    <property type="term" value="F:mRNA binding"/>
    <property type="evidence" value="ECO:0007669"/>
    <property type="project" value="TreeGrafter"/>
</dbReference>
<feature type="region of interest" description="Disordered" evidence="5">
    <location>
        <begin position="1"/>
        <end position="118"/>
    </location>
</feature>
<dbReference type="Gene3D" id="1.10.1410.10">
    <property type="match status" value="1"/>
</dbReference>
<comment type="caution">
    <text evidence="8">The sequence shown here is derived from an EMBL/GenBank/DDBJ whole genome shotgun (WGS) entry which is preliminary data.</text>
</comment>
<dbReference type="Proteomes" id="UP000193719">
    <property type="component" value="Unassembled WGS sequence"/>
</dbReference>
<feature type="region of interest" description="Disordered" evidence="5">
    <location>
        <begin position="515"/>
        <end position="630"/>
    </location>
</feature>
<comment type="similarity">
    <text evidence="1">Belongs to the DNA polymerase type-B-like family.</text>
</comment>
<dbReference type="Gene3D" id="3.30.460.10">
    <property type="entry name" value="Beta Polymerase, domain 2"/>
    <property type="match status" value="1"/>
</dbReference>
<dbReference type="InterPro" id="IPR054708">
    <property type="entry name" value="MTPAP-like_central"/>
</dbReference>
<evidence type="ECO:0000313" key="9">
    <source>
        <dbReference type="Proteomes" id="UP000193719"/>
    </source>
</evidence>
<feature type="compositionally biased region" description="Basic and acidic residues" evidence="5">
    <location>
        <begin position="108"/>
        <end position="118"/>
    </location>
</feature>
<feature type="region of interest" description="Disordered" evidence="5">
    <location>
        <begin position="141"/>
        <end position="162"/>
    </location>
</feature>
<dbReference type="GO" id="GO:0043634">
    <property type="term" value="P:polyadenylation-dependent ncRNA catabolic process"/>
    <property type="evidence" value="ECO:0007669"/>
    <property type="project" value="TreeGrafter"/>
</dbReference>
<feature type="domain" description="Poly(A) RNA polymerase mitochondrial-like central palm" evidence="7">
    <location>
        <begin position="178"/>
        <end position="314"/>
    </location>
</feature>
<dbReference type="EMBL" id="MCFH01000022">
    <property type="protein sequence ID" value="ORX50017.1"/>
    <property type="molecule type" value="Genomic_DNA"/>
</dbReference>
<dbReference type="InterPro" id="IPR043519">
    <property type="entry name" value="NT_sf"/>
</dbReference>
<dbReference type="GO" id="GO:0010605">
    <property type="term" value="P:negative regulation of macromolecule metabolic process"/>
    <property type="evidence" value="ECO:0007669"/>
    <property type="project" value="UniProtKB-ARBA"/>
</dbReference>
<dbReference type="PANTHER" id="PTHR23092">
    <property type="entry name" value="POLY(A) RNA POLYMERASE"/>
    <property type="match status" value="1"/>
</dbReference>
<feature type="compositionally biased region" description="Acidic residues" evidence="5">
    <location>
        <begin position="524"/>
        <end position="539"/>
    </location>
</feature>
<accession>A0A1Y1V8W1</accession>
<feature type="compositionally biased region" description="Low complexity" evidence="5">
    <location>
        <begin position="540"/>
        <end position="554"/>
    </location>
</feature>
<reference evidence="8 9" key="2">
    <citation type="submission" date="2016-08" db="EMBL/GenBank/DDBJ databases">
        <title>Pervasive Adenine N6-methylation of Active Genes in Fungi.</title>
        <authorList>
            <consortium name="DOE Joint Genome Institute"/>
            <person name="Mondo S.J."/>
            <person name="Dannebaum R.O."/>
            <person name="Kuo R.C."/>
            <person name="Labutti K."/>
            <person name="Haridas S."/>
            <person name="Kuo A."/>
            <person name="Salamov A."/>
            <person name="Ahrendt S.R."/>
            <person name="Lipzen A."/>
            <person name="Sullivan W."/>
            <person name="Andreopoulos W.B."/>
            <person name="Clum A."/>
            <person name="Lindquist E."/>
            <person name="Daum C."/>
            <person name="Ramamoorthy G.K."/>
            <person name="Gryganskyi A."/>
            <person name="Culley D."/>
            <person name="Magnuson J.K."/>
            <person name="James T.Y."/>
            <person name="O'Malley M.A."/>
            <person name="Stajich J.E."/>
            <person name="Spatafora J.W."/>
            <person name="Visel A."/>
            <person name="Grigoriev I.V."/>
        </authorList>
    </citation>
    <scope>NUCLEOTIDE SEQUENCE [LARGE SCALE GENOMIC DNA]</scope>
    <source>
        <strain evidence="9">finn</strain>
    </source>
</reference>
<dbReference type="OrthoDB" id="273917at2759"/>
<evidence type="ECO:0000256" key="5">
    <source>
        <dbReference type="SAM" id="MobiDB-lite"/>
    </source>
</evidence>
<keyword evidence="4" id="KW-0460">Magnesium</keyword>
<keyword evidence="9" id="KW-1185">Reference proteome</keyword>
<evidence type="ECO:0000256" key="3">
    <source>
        <dbReference type="ARBA" id="ARBA00022723"/>
    </source>
</evidence>
<protein>
    <recommendedName>
        <fullName evidence="2">polynucleotide adenylyltransferase</fullName>
        <ecNumber evidence="2">2.7.7.19</ecNumber>
    </recommendedName>
</protein>
<dbReference type="GO" id="GO:0046872">
    <property type="term" value="F:metal ion binding"/>
    <property type="evidence" value="ECO:0007669"/>
    <property type="project" value="UniProtKB-KW"/>
</dbReference>
<reference evidence="8 9" key="1">
    <citation type="submission" date="2016-08" db="EMBL/GenBank/DDBJ databases">
        <title>Genomes of anaerobic fungi encode conserved fungal cellulosomes for biomass hydrolysis.</title>
        <authorList>
            <consortium name="DOE Joint Genome Institute"/>
            <person name="Haitjema C.H."/>
            <person name="Gilmore S.P."/>
            <person name="Henske J.K."/>
            <person name="Solomon K.V."/>
            <person name="De Groot R."/>
            <person name="Kuo A."/>
            <person name="Mondo S.J."/>
            <person name="Salamov A.A."/>
            <person name="Labutti K."/>
            <person name="Zhao Z."/>
            <person name="Chiniquy J."/>
            <person name="Barry K."/>
            <person name="Brewer H.M."/>
            <person name="Purvine S.O."/>
            <person name="Wright A.T."/>
            <person name="Boxma B."/>
            <person name="Van Alen T."/>
            <person name="Hackstein J.H."/>
            <person name="Baker S.E."/>
            <person name="Grigoriev I.V."/>
            <person name="O'Malley M.A."/>
        </authorList>
    </citation>
    <scope>NUCLEOTIDE SEQUENCE [LARGE SCALE GENOMIC DNA]</scope>
    <source>
        <strain evidence="9">finn</strain>
    </source>
</reference>
<evidence type="ECO:0000256" key="4">
    <source>
        <dbReference type="ARBA" id="ARBA00022842"/>
    </source>
</evidence>